<dbReference type="Proteomes" id="UP000015688">
    <property type="component" value="Unassembled WGS sequence"/>
</dbReference>
<evidence type="ECO:0000313" key="1">
    <source>
        <dbReference type="EMBL" id="EQK40112.1"/>
    </source>
</evidence>
<gene>
    <name evidence="2" type="ORF">C672_3466</name>
    <name evidence="1" type="ORF">C672_3487</name>
</gene>
<reference evidence="1 3" key="1">
    <citation type="submission" date="2013-06" db="EMBL/GenBank/DDBJ databases">
        <authorList>
            <person name="Walk S."/>
            <person name="Aronoff D."/>
            <person name="Young V.Y."/>
            <person name="Marsh J."/>
            <person name="Harrison L."/>
            <person name="Daugherty S.C."/>
            <person name="Shefchek K.A."/>
            <person name="Hine E.E."/>
            <person name="Tallon L.J."/>
            <person name="Sadzewicz L.K."/>
            <person name="Rasko D.A."/>
        </authorList>
    </citation>
    <scope>NUCLEOTIDE SEQUENCE [LARGE SCALE GENOMIC DNA]</scope>
    <source>
        <strain evidence="1 3">ATCC 638</strain>
    </source>
</reference>
<accession>T4VHG7</accession>
<dbReference type="EMBL" id="AVNC01000021">
    <property type="protein sequence ID" value="EQK40123.1"/>
    <property type="molecule type" value="Genomic_DNA"/>
</dbReference>
<evidence type="ECO:0000313" key="3">
    <source>
        <dbReference type="Proteomes" id="UP000015688"/>
    </source>
</evidence>
<evidence type="ECO:0000313" key="2">
    <source>
        <dbReference type="EMBL" id="EQK40123.1"/>
    </source>
</evidence>
<organism evidence="1 3">
    <name type="scientific">Paraclostridium bifermentans ATCC 638 = DSM 14991</name>
    <dbReference type="NCBI Taxonomy" id="1233171"/>
    <lineage>
        <taxon>Bacteria</taxon>
        <taxon>Bacillati</taxon>
        <taxon>Bacillota</taxon>
        <taxon>Clostridia</taxon>
        <taxon>Peptostreptococcales</taxon>
        <taxon>Peptostreptococcaceae</taxon>
        <taxon>Paraclostridium</taxon>
    </lineage>
</organism>
<dbReference type="EMBL" id="AVNC01000021">
    <property type="protein sequence ID" value="EQK40112.1"/>
    <property type="molecule type" value="Genomic_DNA"/>
</dbReference>
<sequence>MNTWIEALKTGREIEFEYNNRVYFIGNYDEGRCICNDENEEITKYYTDIDLFLSEASINEYSLSQLIKSGNIKIVTIF</sequence>
<protein>
    <submittedName>
        <fullName evidence="1">Uncharacterized protein</fullName>
    </submittedName>
</protein>
<dbReference type="GeneID" id="67474550"/>
<name>T4VHG7_PARBF</name>
<dbReference type="RefSeq" id="WP_021434411.1">
    <property type="nucleotide sequence ID" value="NZ_AVNC01000021.1"/>
</dbReference>
<proteinExistence type="predicted"/>
<dbReference type="PATRIC" id="fig|1233171.3.peg.3335"/>
<comment type="caution">
    <text evidence="1">The sequence shown here is derived from an EMBL/GenBank/DDBJ whole genome shotgun (WGS) entry which is preliminary data.</text>
</comment>
<dbReference type="AlphaFoldDB" id="T4VHG7"/>